<comment type="similarity">
    <text evidence="1">Belongs to the phosphoglycerate mutase family. BPG-dependent PGAM subfamily.</text>
</comment>
<evidence type="ECO:0000256" key="8">
    <source>
        <dbReference type="SAM" id="MobiDB-lite"/>
    </source>
</evidence>
<dbReference type="Proteomes" id="UP000231693">
    <property type="component" value="Unassembled WGS sequence"/>
</dbReference>
<feature type="compositionally biased region" description="Low complexity" evidence="8">
    <location>
        <begin position="120"/>
        <end position="129"/>
    </location>
</feature>
<dbReference type="GO" id="GO:0006096">
    <property type="term" value="P:glycolytic process"/>
    <property type="evidence" value="ECO:0007669"/>
    <property type="project" value="UniProtKB-KW"/>
</dbReference>
<evidence type="ECO:0000256" key="1">
    <source>
        <dbReference type="ARBA" id="ARBA00006717"/>
    </source>
</evidence>
<dbReference type="OrthoDB" id="4697614at2"/>
<gene>
    <name evidence="9" type="ORF">CLV28_2275</name>
</gene>
<feature type="active site" description="Proton donor/acceptor" evidence="5">
    <location>
        <position position="82"/>
    </location>
</feature>
<feature type="binding site" evidence="6">
    <location>
        <begin position="82"/>
        <end position="85"/>
    </location>
    <ligand>
        <name>substrate</name>
    </ligand>
</feature>
<dbReference type="GO" id="GO:0004619">
    <property type="term" value="F:phosphoglycerate mutase activity"/>
    <property type="evidence" value="ECO:0007669"/>
    <property type="project" value="UniProtKB-EC"/>
</dbReference>
<proteinExistence type="inferred from homology"/>
<dbReference type="SMART" id="SM00855">
    <property type="entry name" value="PGAM"/>
    <property type="match status" value="1"/>
</dbReference>
<dbReference type="Pfam" id="PF00300">
    <property type="entry name" value="His_Phos_1"/>
    <property type="match status" value="1"/>
</dbReference>
<dbReference type="SUPFAM" id="SSF53254">
    <property type="entry name" value="Phosphoglycerate mutase-like"/>
    <property type="match status" value="1"/>
</dbReference>
<dbReference type="EC" id="5.4.2.11" evidence="2"/>
<organism evidence="9 10">
    <name type="scientific">Sediminihabitans luteus</name>
    <dbReference type="NCBI Taxonomy" id="1138585"/>
    <lineage>
        <taxon>Bacteria</taxon>
        <taxon>Bacillati</taxon>
        <taxon>Actinomycetota</taxon>
        <taxon>Actinomycetes</taxon>
        <taxon>Micrococcales</taxon>
        <taxon>Cellulomonadaceae</taxon>
        <taxon>Sediminihabitans</taxon>
    </lineage>
</organism>
<feature type="active site" description="Tele-phosphohistidine intermediate" evidence="5">
    <location>
        <position position="12"/>
    </location>
</feature>
<feature type="site" description="Transition state stabilizer" evidence="7">
    <location>
        <position position="170"/>
    </location>
</feature>
<dbReference type="InterPro" id="IPR005952">
    <property type="entry name" value="Phosphogly_mut1"/>
</dbReference>
<dbReference type="RefSeq" id="WP_100423409.1">
    <property type="nucleotide sequence ID" value="NZ_BOOX01000001.1"/>
</dbReference>
<evidence type="ECO:0000256" key="7">
    <source>
        <dbReference type="PIRSR" id="PIRSR613078-3"/>
    </source>
</evidence>
<evidence type="ECO:0000256" key="3">
    <source>
        <dbReference type="ARBA" id="ARBA00023152"/>
    </source>
</evidence>
<dbReference type="PANTHER" id="PTHR11931">
    <property type="entry name" value="PHOSPHOGLYCERATE MUTASE"/>
    <property type="match status" value="1"/>
</dbReference>
<name>A0A2M9CEX5_9CELL</name>
<dbReference type="InterPro" id="IPR029033">
    <property type="entry name" value="His_PPase_superfam"/>
</dbReference>
<dbReference type="CDD" id="cd07067">
    <property type="entry name" value="HP_PGM_like"/>
    <property type="match status" value="1"/>
</dbReference>
<evidence type="ECO:0000313" key="9">
    <source>
        <dbReference type="EMBL" id="PJJ70439.1"/>
    </source>
</evidence>
<evidence type="ECO:0000256" key="4">
    <source>
        <dbReference type="ARBA" id="ARBA00023235"/>
    </source>
</evidence>
<feature type="binding site" evidence="6">
    <location>
        <position position="61"/>
    </location>
    <ligand>
        <name>substrate</name>
    </ligand>
</feature>
<dbReference type="InterPro" id="IPR013078">
    <property type="entry name" value="His_Pase_superF_clade-1"/>
</dbReference>
<protein>
    <recommendedName>
        <fullName evidence="2">phosphoglycerate mutase (2,3-diphosphoglycerate-dependent)</fullName>
        <ecNumber evidence="2">5.4.2.11</ecNumber>
    </recommendedName>
</protein>
<keyword evidence="4" id="KW-0413">Isomerase</keyword>
<comment type="caution">
    <text evidence="9">The sequence shown here is derived from an EMBL/GenBank/DDBJ whole genome shotgun (WGS) entry which is preliminary data.</text>
</comment>
<dbReference type="EMBL" id="PGFE01000003">
    <property type="protein sequence ID" value="PJJ70439.1"/>
    <property type="molecule type" value="Genomic_DNA"/>
</dbReference>
<evidence type="ECO:0000313" key="10">
    <source>
        <dbReference type="Proteomes" id="UP000231693"/>
    </source>
</evidence>
<evidence type="ECO:0000256" key="6">
    <source>
        <dbReference type="PIRSR" id="PIRSR613078-2"/>
    </source>
</evidence>
<evidence type="ECO:0000256" key="2">
    <source>
        <dbReference type="ARBA" id="ARBA00012028"/>
    </source>
</evidence>
<feature type="region of interest" description="Disordered" evidence="8">
    <location>
        <begin position="120"/>
        <end position="139"/>
    </location>
</feature>
<sequence>MTDFGRALLLRHGQTAWSRDGRHTGRTDLPLTPEGEEQARAAGRVLAGREFARCVVSPFARARSTADLAGLTGYDVDPDLAEWDYGPVEGLSTAEVRDELGYDWDIWAHGVDVPVAPGRAASRAADAGPGPAPGVPQGETVEDVGRRARAVVSRIEPVLRDGGDVLLVAHGHLLRVLTAVWLEQAPIDGSRFALATAAVSTLSYERDRHVLAGWNIHES</sequence>
<accession>A0A2M9CEX5</accession>
<feature type="binding site" evidence="6">
    <location>
        <begin position="24"/>
        <end position="25"/>
    </location>
    <ligand>
        <name>substrate</name>
    </ligand>
</feature>
<dbReference type="AlphaFoldDB" id="A0A2M9CEX5"/>
<evidence type="ECO:0000256" key="5">
    <source>
        <dbReference type="PIRSR" id="PIRSR613078-1"/>
    </source>
</evidence>
<keyword evidence="10" id="KW-1185">Reference proteome</keyword>
<reference evidence="9 10" key="1">
    <citation type="submission" date="2017-11" db="EMBL/GenBank/DDBJ databases">
        <title>Genomic Encyclopedia of Archaeal and Bacterial Type Strains, Phase II (KMG-II): From Individual Species to Whole Genera.</title>
        <authorList>
            <person name="Goeker M."/>
        </authorList>
    </citation>
    <scope>NUCLEOTIDE SEQUENCE [LARGE SCALE GENOMIC DNA]</scope>
    <source>
        <strain evidence="9 10">DSM 25478</strain>
    </source>
</reference>
<dbReference type="Gene3D" id="3.40.50.1240">
    <property type="entry name" value="Phosphoglycerate mutase-like"/>
    <property type="match status" value="1"/>
</dbReference>
<keyword evidence="3" id="KW-0324">Glycolysis</keyword>